<feature type="compositionally biased region" description="Pro residues" evidence="1">
    <location>
        <begin position="100"/>
        <end position="120"/>
    </location>
</feature>
<feature type="region of interest" description="Disordered" evidence="1">
    <location>
        <begin position="59"/>
        <end position="145"/>
    </location>
</feature>
<evidence type="ECO:0000313" key="2">
    <source>
        <dbReference type="Ensembl" id="ENSNFUP00015001664.1"/>
    </source>
</evidence>
<protein>
    <submittedName>
        <fullName evidence="2">Uncharacterized protein</fullName>
    </submittedName>
</protein>
<proteinExistence type="predicted"/>
<dbReference type="GeneTree" id="ENSGT00940000182398"/>
<organism evidence="2 3">
    <name type="scientific">Nothobranchius furzeri</name>
    <name type="common">Turquoise killifish</name>
    <dbReference type="NCBI Taxonomy" id="105023"/>
    <lineage>
        <taxon>Eukaryota</taxon>
        <taxon>Metazoa</taxon>
        <taxon>Chordata</taxon>
        <taxon>Craniata</taxon>
        <taxon>Vertebrata</taxon>
        <taxon>Euteleostomi</taxon>
        <taxon>Actinopterygii</taxon>
        <taxon>Neopterygii</taxon>
        <taxon>Teleostei</taxon>
        <taxon>Neoteleostei</taxon>
        <taxon>Acanthomorphata</taxon>
        <taxon>Ovalentaria</taxon>
        <taxon>Atherinomorphae</taxon>
        <taxon>Cyprinodontiformes</taxon>
        <taxon>Nothobranchiidae</taxon>
        <taxon>Nothobranchius</taxon>
    </lineage>
</organism>
<dbReference type="Pfam" id="PF01391">
    <property type="entry name" value="Collagen"/>
    <property type="match status" value="1"/>
</dbReference>
<name>A0A8C6K9D5_NOTFU</name>
<dbReference type="AlphaFoldDB" id="A0A8C6K9D5"/>
<reference evidence="2" key="2">
    <citation type="submission" date="2025-08" db="UniProtKB">
        <authorList>
            <consortium name="Ensembl"/>
        </authorList>
    </citation>
    <scope>IDENTIFICATION</scope>
</reference>
<dbReference type="Proteomes" id="UP000694548">
    <property type="component" value="Chromosome sgr06"/>
</dbReference>
<reference evidence="2" key="1">
    <citation type="submission" date="2014-08" db="EMBL/GenBank/DDBJ databases">
        <authorList>
            <person name="Senf B."/>
            <person name="Petzold A."/>
            <person name="Downie B.R."/>
            <person name="Koch P."/>
            <person name="Platzer M."/>
        </authorList>
    </citation>
    <scope>NUCLEOTIDE SEQUENCE [LARGE SCALE GENOMIC DNA]</scope>
    <source>
        <strain evidence="2">GRZ</strain>
    </source>
</reference>
<feature type="compositionally biased region" description="Low complexity" evidence="1">
    <location>
        <begin position="76"/>
        <end position="89"/>
    </location>
</feature>
<accession>A0A8C6K9D5</accession>
<dbReference type="PANTHER" id="PTHR24637">
    <property type="entry name" value="COLLAGEN"/>
    <property type="match status" value="1"/>
</dbReference>
<keyword evidence="3" id="KW-1185">Reference proteome</keyword>
<evidence type="ECO:0000256" key="1">
    <source>
        <dbReference type="SAM" id="MobiDB-lite"/>
    </source>
</evidence>
<sequence length="145" mass="14894">METQVSDVTLDVESKILDRLVQFLTLVNLALALLHGSHQGPSWMVPKVLTTFVLMLGEHGDLGVPGNPGPKGDLGYSGPKGPKGSVGPEGLKGEKGQMVPCPPYSSPEPGPRGPRGPPGAPGDKGLSGESGRTGPKGEKRAGLDL</sequence>
<feature type="compositionally biased region" description="Basic and acidic residues" evidence="1">
    <location>
        <begin position="135"/>
        <end position="145"/>
    </location>
</feature>
<evidence type="ECO:0000313" key="3">
    <source>
        <dbReference type="Proteomes" id="UP000694548"/>
    </source>
</evidence>
<dbReference type="InterPro" id="IPR008160">
    <property type="entry name" value="Collagen"/>
</dbReference>
<reference evidence="2" key="3">
    <citation type="submission" date="2025-09" db="UniProtKB">
        <authorList>
            <consortium name="Ensembl"/>
        </authorList>
    </citation>
    <scope>IDENTIFICATION</scope>
</reference>
<dbReference type="Ensembl" id="ENSNFUT00015001793.1">
    <property type="protein sequence ID" value="ENSNFUP00015001664.1"/>
    <property type="gene ID" value="ENSNFUG00015000937.1"/>
</dbReference>